<evidence type="ECO:0000256" key="1">
    <source>
        <dbReference type="PIRSR" id="PIRSR039004-1"/>
    </source>
</evidence>
<evidence type="ECO:0000256" key="2">
    <source>
        <dbReference type="PIRSR" id="PIRSR039004-2"/>
    </source>
</evidence>
<dbReference type="PIRSF" id="PIRSF039004">
    <property type="entry name" value="ADE_EF_0837"/>
    <property type="match status" value="1"/>
</dbReference>
<evidence type="ECO:0000313" key="4">
    <source>
        <dbReference type="EMBL" id="GEP56537.1"/>
    </source>
</evidence>
<dbReference type="RefSeq" id="WP_147150616.1">
    <property type="nucleotide sequence ID" value="NZ_BKAJ01000066.1"/>
</dbReference>
<dbReference type="Proteomes" id="UP000321058">
    <property type="component" value="Unassembled WGS sequence"/>
</dbReference>
<dbReference type="GO" id="GO:0016810">
    <property type="term" value="F:hydrolase activity, acting on carbon-nitrogen (but not peptide) bonds"/>
    <property type="evidence" value="ECO:0007669"/>
    <property type="project" value="InterPro"/>
</dbReference>
<dbReference type="Gene3D" id="2.30.40.10">
    <property type="entry name" value="Urease, subunit C, domain 1"/>
    <property type="match status" value="1"/>
</dbReference>
<proteinExistence type="predicted"/>
<feature type="binding site" evidence="1">
    <location>
        <position position="216"/>
    </location>
    <ligand>
        <name>Zn(2+)</name>
        <dbReference type="ChEBI" id="CHEBI:29105"/>
        <label>2</label>
    </ligand>
</feature>
<keyword evidence="5" id="KW-1185">Reference proteome</keyword>
<feature type="binding site" evidence="1">
    <location>
        <position position="61"/>
    </location>
    <ligand>
        <name>Zn(2+)</name>
        <dbReference type="ChEBI" id="CHEBI:29105"/>
        <label>1</label>
    </ligand>
</feature>
<name>A0A512NC68_9HYPH</name>
<comment type="caution">
    <text evidence="4">The sequence shown here is derived from an EMBL/GenBank/DDBJ whole genome shotgun (WGS) entry which is preliminary data.</text>
</comment>
<feature type="binding site" evidence="1">
    <location>
        <position position="276"/>
    </location>
    <ligand>
        <name>Zn(2+)</name>
        <dbReference type="ChEBI" id="CHEBI:29105"/>
        <label>1</label>
    </ligand>
</feature>
<evidence type="ECO:0000256" key="3">
    <source>
        <dbReference type="PIRSR" id="PIRSR039004-3"/>
    </source>
</evidence>
<dbReference type="SUPFAM" id="SSF51338">
    <property type="entry name" value="Composite domain of metallo-dependent hydrolases"/>
    <property type="match status" value="1"/>
</dbReference>
<dbReference type="NCBIfam" id="NF006689">
    <property type="entry name" value="PRK09237.1"/>
    <property type="match status" value="1"/>
</dbReference>
<feature type="binding site" description="via carbamate group" evidence="1">
    <location>
        <position position="160"/>
    </location>
    <ligand>
        <name>Zn(2+)</name>
        <dbReference type="ChEBI" id="CHEBI:29105"/>
        <label>2</label>
    </ligand>
</feature>
<organism evidence="4 5">
    <name type="scientific">Reyranella soli</name>
    <dbReference type="NCBI Taxonomy" id="1230389"/>
    <lineage>
        <taxon>Bacteria</taxon>
        <taxon>Pseudomonadati</taxon>
        <taxon>Pseudomonadota</taxon>
        <taxon>Alphaproteobacteria</taxon>
        <taxon>Hyphomicrobiales</taxon>
        <taxon>Reyranellaceae</taxon>
        <taxon>Reyranella</taxon>
    </lineage>
</organism>
<feature type="modified residue" description="N6-carboxylysine" evidence="2">
    <location>
        <position position="160"/>
    </location>
</feature>
<dbReference type="InterPro" id="IPR011059">
    <property type="entry name" value="Metal-dep_hydrolase_composite"/>
</dbReference>
<feature type="site" description="Transition state stabilizer" evidence="3">
    <location>
        <position position="162"/>
    </location>
</feature>
<dbReference type="AlphaFoldDB" id="A0A512NC68"/>
<dbReference type="EMBL" id="BKAJ01000066">
    <property type="protein sequence ID" value="GEP56537.1"/>
    <property type="molecule type" value="Genomic_DNA"/>
</dbReference>
<dbReference type="PANTHER" id="PTHR42717:SF1">
    <property type="entry name" value="IMIDAZOLONEPROPIONASE AND RELATED AMIDOHYDROLASES"/>
    <property type="match status" value="1"/>
</dbReference>
<dbReference type="OrthoDB" id="9796020at2"/>
<dbReference type="SUPFAM" id="SSF51556">
    <property type="entry name" value="Metallo-dependent hydrolases"/>
    <property type="match status" value="1"/>
</dbReference>
<dbReference type="GO" id="GO:0019213">
    <property type="term" value="F:deacetylase activity"/>
    <property type="evidence" value="ECO:0007669"/>
    <property type="project" value="InterPro"/>
</dbReference>
<dbReference type="PANTHER" id="PTHR42717">
    <property type="entry name" value="DIHYDROOROTASE-RELATED"/>
    <property type="match status" value="1"/>
</dbReference>
<evidence type="ECO:0000313" key="5">
    <source>
        <dbReference type="Proteomes" id="UP000321058"/>
    </source>
</evidence>
<dbReference type="InterPro" id="IPR020043">
    <property type="entry name" value="Deacetylase_Atu3266-like"/>
</dbReference>
<reference evidence="4 5" key="1">
    <citation type="submission" date="2019-07" db="EMBL/GenBank/DDBJ databases">
        <title>Whole genome shotgun sequence of Reyranella soli NBRC 108950.</title>
        <authorList>
            <person name="Hosoyama A."/>
            <person name="Uohara A."/>
            <person name="Ohji S."/>
            <person name="Ichikawa N."/>
        </authorList>
    </citation>
    <scope>NUCLEOTIDE SEQUENCE [LARGE SCALE GENOMIC DNA]</scope>
    <source>
        <strain evidence="4 5">NBRC 108950</strain>
    </source>
</reference>
<keyword evidence="1" id="KW-0862">Zinc</keyword>
<accession>A0A512NC68</accession>
<protein>
    <submittedName>
        <fullName evidence="4">Dihydroorotase</fullName>
    </submittedName>
</protein>
<gene>
    <name evidence="4" type="ORF">RSO01_37030</name>
</gene>
<dbReference type="Gene3D" id="3.20.20.140">
    <property type="entry name" value="Metal-dependent hydrolases"/>
    <property type="match status" value="1"/>
</dbReference>
<sequence length="375" mass="39585">MNDLVLKGGRVVDPSQGLDKVTDIAFANGKVAAIGDNLAGKDVRNVAGKIVSPGLIDLHTHVYWGGTSLGVEAELVARTGGVTTFIDAGSAGPGNFHGFRKHVIEPSPVRILPYLNIAFPGIFAFSKTVMVGENSDMRLIDPREAVRVAREHKDLVLGIKVRVGRSASGDSGVKPLDIALEVAEELDLPVMAHLDNPPPARREVVDRLRPGDILTHCFRPFPNAPVRADGNVREEILAARARGVIFDIGHGGGSFGFGTTRGMLAAGFLPDVISSDVHVISIEGPAFDLLTTMSKFLCLGVDLPTVIKLSTGNAAAAINRSDLGTLKVGGVGEATVIEEVSGSFDYADSIGERMVGTKRLLSAGVVLAGRWWHPA</sequence>
<feature type="binding site" description="via carbamate group" evidence="1">
    <location>
        <position position="160"/>
    </location>
    <ligand>
        <name>Zn(2+)</name>
        <dbReference type="ChEBI" id="CHEBI:29105"/>
        <label>1</label>
    </ligand>
</feature>
<dbReference type="InterPro" id="IPR032466">
    <property type="entry name" value="Metal_Hydrolase"/>
</dbReference>
<dbReference type="GO" id="GO:0046872">
    <property type="term" value="F:metal ion binding"/>
    <property type="evidence" value="ECO:0007669"/>
    <property type="project" value="UniProtKB-KW"/>
</dbReference>
<keyword evidence="1" id="KW-0479">Metal-binding</keyword>
<feature type="binding site" evidence="1">
    <location>
        <position position="193"/>
    </location>
    <ligand>
        <name>Zn(2+)</name>
        <dbReference type="ChEBI" id="CHEBI:29105"/>
        <label>2</label>
    </ligand>
</feature>
<feature type="binding site" evidence="1">
    <location>
        <position position="59"/>
    </location>
    <ligand>
        <name>Zn(2+)</name>
        <dbReference type="ChEBI" id="CHEBI:29105"/>
        <label>1</label>
    </ligand>
</feature>